<organism evidence="11 12">
    <name type="scientific">Promicromonospora citrea</name>
    <dbReference type="NCBI Taxonomy" id="43677"/>
    <lineage>
        <taxon>Bacteria</taxon>
        <taxon>Bacillati</taxon>
        <taxon>Actinomycetota</taxon>
        <taxon>Actinomycetes</taxon>
        <taxon>Micrococcales</taxon>
        <taxon>Promicromonosporaceae</taxon>
        <taxon>Promicromonospora</taxon>
    </lineage>
</organism>
<reference evidence="11" key="2">
    <citation type="submission" date="2020-09" db="EMBL/GenBank/DDBJ databases">
        <authorList>
            <person name="Sun Q."/>
            <person name="Ohkuma M."/>
        </authorList>
    </citation>
    <scope>NUCLEOTIDE SEQUENCE</scope>
    <source>
        <strain evidence="11">JCM 3051</strain>
    </source>
</reference>
<dbReference type="SUPFAM" id="SSF55874">
    <property type="entry name" value="ATPase domain of HSP90 chaperone/DNA topoisomerase II/histidine kinase"/>
    <property type="match status" value="1"/>
</dbReference>
<feature type="domain" description="Signal transduction histidine kinase subgroup 3 dimerisation and phosphoacceptor" evidence="10">
    <location>
        <begin position="168"/>
        <end position="233"/>
    </location>
</feature>
<dbReference type="Pfam" id="PF07730">
    <property type="entry name" value="HisKA_3"/>
    <property type="match status" value="1"/>
</dbReference>
<evidence type="ECO:0000256" key="7">
    <source>
        <dbReference type="ARBA" id="ARBA00022840"/>
    </source>
</evidence>
<dbReference type="EC" id="2.7.13.3" evidence="2"/>
<dbReference type="Gene3D" id="1.20.5.1930">
    <property type="match status" value="1"/>
</dbReference>
<keyword evidence="3" id="KW-0597">Phosphoprotein</keyword>
<dbReference type="InterPro" id="IPR036890">
    <property type="entry name" value="HATPase_C_sf"/>
</dbReference>
<evidence type="ECO:0000313" key="12">
    <source>
        <dbReference type="Proteomes" id="UP000655589"/>
    </source>
</evidence>
<keyword evidence="4" id="KW-0808">Transferase</keyword>
<feature type="transmembrane region" description="Helical" evidence="9">
    <location>
        <begin position="6"/>
        <end position="27"/>
    </location>
</feature>
<sequence length="368" mass="38442">MTARPDAAEVAITATVVCAMTAVSLVLRDLPGPLAVVVAVAAASAGIAQLWWPLPGGIAAGVLAGVSSVATPASTISTLQIAWRERFGTAAVVAGVGAAGHLAQWFVASSPPIPFRWWALLVGAVYGALLAWGAFGQSRRALLVSLHQRAVRAEAEQGRRVAEARASERRELAREMHDVLAHRLTLVATHAGALEYRPDAPPERLAQAAGVVREGVHQALDELRQVIGLLREDGPADTAPPGLEDVPALLDDARRADQRVTVREDLSDTPPPVAVGRAAYRVVQEGLTNARRHAPGAAVELSLRGTPGEGLEIAVTNDLAETASRTPPPGGGLGLVGLTERVRLVGGRLDHGAAAGRFGLRAWLPWPP</sequence>
<comment type="caution">
    <text evidence="11">The sequence shown here is derived from an EMBL/GenBank/DDBJ whole genome shotgun (WGS) entry which is preliminary data.</text>
</comment>
<proteinExistence type="predicted"/>
<dbReference type="Gene3D" id="3.30.565.10">
    <property type="entry name" value="Histidine kinase-like ATPase, C-terminal domain"/>
    <property type="match status" value="1"/>
</dbReference>
<keyword evidence="8" id="KW-0902">Two-component regulatory system</keyword>
<dbReference type="InterPro" id="IPR050482">
    <property type="entry name" value="Sensor_HK_TwoCompSys"/>
</dbReference>
<name>A0A8H9GH87_9MICO</name>
<comment type="catalytic activity">
    <reaction evidence="1">
        <text>ATP + protein L-histidine = ADP + protein N-phospho-L-histidine.</text>
        <dbReference type="EC" id="2.7.13.3"/>
    </reaction>
</comment>
<keyword evidence="9" id="KW-1133">Transmembrane helix</keyword>
<evidence type="ECO:0000256" key="8">
    <source>
        <dbReference type="ARBA" id="ARBA00023012"/>
    </source>
</evidence>
<keyword evidence="9" id="KW-0472">Membrane</keyword>
<dbReference type="EMBL" id="BMPT01000005">
    <property type="protein sequence ID" value="GGM22615.1"/>
    <property type="molecule type" value="Genomic_DNA"/>
</dbReference>
<evidence type="ECO:0000256" key="6">
    <source>
        <dbReference type="ARBA" id="ARBA00022777"/>
    </source>
</evidence>
<dbReference type="PANTHER" id="PTHR24421">
    <property type="entry name" value="NITRATE/NITRITE SENSOR PROTEIN NARX-RELATED"/>
    <property type="match status" value="1"/>
</dbReference>
<evidence type="ECO:0000256" key="9">
    <source>
        <dbReference type="SAM" id="Phobius"/>
    </source>
</evidence>
<dbReference type="GO" id="GO:0046983">
    <property type="term" value="F:protein dimerization activity"/>
    <property type="evidence" value="ECO:0007669"/>
    <property type="project" value="InterPro"/>
</dbReference>
<evidence type="ECO:0000256" key="4">
    <source>
        <dbReference type="ARBA" id="ARBA00022679"/>
    </source>
</evidence>
<accession>A0A8H9GH87</accession>
<dbReference type="RefSeq" id="WP_171104221.1">
    <property type="nucleotide sequence ID" value="NZ_BMPT01000005.1"/>
</dbReference>
<evidence type="ECO:0000256" key="1">
    <source>
        <dbReference type="ARBA" id="ARBA00000085"/>
    </source>
</evidence>
<keyword evidence="9" id="KW-0812">Transmembrane</keyword>
<dbReference type="PANTHER" id="PTHR24421:SF10">
    <property type="entry name" value="NITRATE_NITRITE SENSOR PROTEIN NARQ"/>
    <property type="match status" value="1"/>
</dbReference>
<keyword evidence="12" id="KW-1185">Reference proteome</keyword>
<dbReference type="GO" id="GO:0005524">
    <property type="term" value="F:ATP binding"/>
    <property type="evidence" value="ECO:0007669"/>
    <property type="project" value="UniProtKB-KW"/>
</dbReference>
<feature type="transmembrane region" description="Helical" evidence="9">
    <location>
        <begin position="115"/>
        <end position="135"/>
    </location>
</feature>
<evidence type="ECO:0000256" key="5">
    <source>
        <dbReference type="ARBA" id="ARBA00022741"/>
    </source>
</evidence>
<keyword evidence="7" id="KW-0067">ATP-binding</keyword>
<evidence type="ECO:0000259" key="10">
    <source>
        <dbReference type="Pfam" id="PF07730"/>
    </source>
</evidence>
<feature type="transmembrane region" description="Helical" evidence="9">
    <location>
        <begin position="90"/>
        <end position="109"/>
    </location>
</feature>
<dbReference type="GO" id="GO:0000155">
    <property type="term" value="F:phosphorelay sensor kinase activity"/>
    <property type="evidence" value="ECO:0007669"/>
    <property type="project" value="InterPro"/>
</dbReference>
<protein>
    <recommendedName>
        <fullName evidence="2">histidine kinase</fullName>
        <ecNumber evidence="2">2.7.13.3</ecNumber>
    </recommendedName>
</protein>
<evidence type="ECO:0000256" key="2">
    <source>
        <dbReference type="ARBA" id="ARBA00012438"/>
    </source>
</evidence>
<reference evidence="11" key="1">
    <citation type="journal article" date="2014" name="Int. J. Syst. Evol. Microbiol.">
        <title>Complete genome sequence of Corynebacterium casei LMG S-19264T (=DSM 44701T), isolated from a smear-ripened cheese.</title>
        <authorList>
            <consortium name="US DOE Joint Genome Institute (JGI-PGF)"/>
            <person name="Walter F."/>
            <person name="Albersmeier A."/>
            <person name="Kalinowski J."/>
            <person name="Ruckert C."/>
        </authorList>
    </citation>
    <scope>NUCLEOTIDE SEQUENCE</scope>
    <source>
        <strain evidence="11">JCM 3051</strain>
    </source>
</reference>
<evidence type="ECO:0000313" key="11">
    <source>
        <dbReference type="EMBL" id="GGM22615.1"/>
    </source>
</evidence>
<dbReference type="InterPro" id="IPR011712">
    <property type="entry name" value="Sig_transdc_His_kin_sub3_dim/P"/>
</dbReference>
<dbReference type="Proteomes" id="UP000655589">
    <property type="component" value="Unassembled WGS sequence"/>
</dbReference>
<evidence type="ECO:0000256" key="3">
    <source>
        <dbReference type="ARBA" id="ARBA00022553"/>
    </source>
</evidence>
<dbReference type="AlphaFoldDB" id="A0A8H9GH87"/>
<keyword evidence="5" id="KW-0547">Nucleotide-binding</keyword>
<gene>
    <name evidence="11" type="ORF">GCM10010102_17930</name>
</gene>
<keyword evidence="6" id="KW-0418">Kinase</keyword>
<dbReference type="GO" id="GO:0016020">
    <property type="term" value="C:membrane"/>
    <property type="evidence" value="ECO:0007669"/>
    <property type="project" value="InterPro"/>
</dbReference>
<feature type="transmembrane region" description="Helical" evidence="9">
    <location>
        <begin position="34"/>
        <end position="52"/>
    </location>
</feature>
<feature type="transmembrane region" description="Helical" evidence="9">
    <location>
        <begin position="58"/>
        <end position="83"/>
    </location>
</feature>